<sequence>MTGASALRRDIQALAAALEETRAQVEAGLTADLTGLDTRVAALCAEAEAARGDADLSADLERLLPALDAVAAALTRQNETLAAAAEGRHDPHTARRRASAAYGRGGLPQDPLPGPPPGPPTKPT</sequence>
<dbReference type="AlphaFoldDB" id="A0A9W7U0Y8"/>
<protein>
    <submittedName>
        <fullName evidence="2">Uncharacterized protein</fullName>
    </submittedName>
</protein>
<dbReference type="EMBL" id="QOKW01000002">
    <property type="protein sequence ID" value="KAA0683590.1"/>
    <property type="molecule type" value="Genomic_DNA"/>
</dbReference>
<dbReference type="OrthoDB" id="9986381at2"/>
<feature type="compositionally biased region" description="Pro residues" evidence="1">
    <location>
        <begin position="110"/>
        <end position="124"/>
    </location>
</feature>
<dbReference type="RefSeq" id="WP_149467644.1">
    <property type="nucleotide sequence ID" value="NZ_QOKW01000002.1"/>
</dbReference>
<proteinExistence type="predicted"/>
<comment type="caution">
    <text evidence="2">The sequence shown here is derived from an EMBL/GenBank/DDBJ whole genome shotgun (WGS) entry which is preliminary data.</text>
</comment>
<evidence type="ECO:0000313" key="2">
    <source>
        <dbReference type="EMBL" id="KAA0683590.1"/>
    </source>
</evidence>
<evidence type="ECO:0000313" key="3">
    <source>
        <dbReference type="Proteomes" id="UP000480854"/>
    </source>
</evidence>
<keyword evidence="3" id="KW-1185">Reference proteome</keyword>
<gene>
    <name evidence="2" type="ORF">DS843_04205</name>
</gene>
<evidence type="ECO:0000256" key="1">
    <source>
        <dbReference type="SAM" id="MobiDB-lite"/>
    </source>
</evidence>
<organism evidence="2 3">
    <name type="scientific">Roseomonas genomospecies 6</name>
    <dbReference type="NCBI Taxonomy" id="214106"/>
    <lineage>
        <taxon>Bacteria</taxon>
        <taxon>Pseudomonadati</taxon>
        <taxon>Pseudomonadota</taxon>
        <taxon>Alphaproteobacteria</taxon>
        <taxon>Acetobacterales</taxon>
        <taxon>Roseomonadaceae</taxon>
        <taxon>Roseomonas</taxon>
    </lineage>
</organism>
<name>A0A9W7U0Y8_9PROT</name>
<accession>A0A9W7U0Y8</accession>
<feature type="region of interest" description="Disordered" evidence="1">
    <location>
        <begin position="82"/>
        <end position="124"/>
    </location>
</feature>
<reference evidence="2 3" key="1">
    <citation type="submission" date="2018-07" db="EMBL/GenBank/DDBJ databases">
        <title>Genome sequence of Azospirillum sp. ATCC 49961.</title>
        <authorList>
            <person name="Sant'Anna F.H."/>
            <person name="Baldani J.I."/>
            <person name="Zilli J.E."/>
            <person name="Reis V.M."/>
            <person name="Hartmann A."/>
            <person name="Cruz L."/>
            <person name="de Souza E.M."/>
            <person name="de Oliveira Pedrosa F."/>
            <person name="Passaglia L.M.P."/>
        </authorList>
    </citation>
    <scope>NUCLEOTIDE SEQUENCE [LARGE SCALE GENOMIC DNA]</scope>
    <source>
        <strain evidence="2 3">ATCC 49961</strain>
    </source>
</reference>
<dbReference type="Proteomes" id="UP000480854">
    <property type="component" value="Unassembled WGS sequence"/>
</dbReference>